<evidence type="ECO:0000313" key="1">
    <source>
        <dbReference type="EMBL" id="PRY28971.1"/>
    </source>
</evidence>
<dbReference type="Proteomes" id="UP000239209">
    <property type="component" value="Unassembled WGS sequence"/>
</dbReference>
<keyword evidence="2" id="KW-1185">Reference proteome</keyword>
<name>A0A2T0S6A7_9ACTN</name>
<reference evidence="1 2" key="1">
    <citation type="submission" date="2018-03" db="EMBL/GenBank/DDBJ databases">
        <title>Genomic Encyclopedia of Archaeal and Bacterial Type Strains, Phase II (KMG-II): from individual species to whole genera.</title>
        <authorList>
            <person name="Goeker M."/>
        </authorList>
    </citation>
    <scope>NUCLEOTIDE SEQUENCE [LARGE SCALE GENOMIC DNA]</scope>
    <source>
        <strain evidence="1 2">DSM 45348</strain>
    </source>
</reference>
<comment type="caution">
    <text evidence="1">The sequence shown here is derived from an EMBL/GenBank/DDBJ whole genome shotgun (WGS) entry which is preliminary data.</text>
</comment>
<dbReference type="RefSeq" id="WP_106127554.1">
    <property type="nucleotide sequence ID" value="NZ_PVZG01000007.1"/>
</dbReference>
<accession>A0A2T0S6A7</accession>
<organism evidence="1 2">
    <name type="scientific">Pseudosporangium ferrugineum</name>
    <dbReference type="NCBI Taxonomy" id="439699"/>
    <lineage>
        <taxon>Bacteria</taxon>
        <taxon>Bacillati</taxon>
        <taxon>Actinomycetota</taxon>
        <taxon>Actinomycetes</taxon>
        <taxon>Micromonosporales</taxon>
        <taxon>Micromonosporaceae</taxon>
        <taxon>Pseudosporangium</taxon>
    </lineage>
</organism>
<protein>
    <submittedName>
        <fullName evidence="1">Uncharacterized protein</fullName>
    </submittedName>
</protein>
<gene>
    <name evidence="1" type="ORF">CLV70_107279</name>
</gene>
<dbReference type="OrthoDB" id="3295447at2"/>
<evidence type="ECO:0000313" key="2">
    <source>
        <dbReference type="Proteomes" id="UP000239209"/>
    </source>
</evidence>
<dbReference type="AlphaFoldDB" id="A0A2T0S6A7"/>
<sequence>MGELADRIDAMRVRASTPDGAVTGELHGRTRLTLTFLPGWYDLCDESDLERRLATLANLLWVARTREYWRTFSDVAGETVTGEDPPISARDLDWRQERDELVARGYSPDGRIAVKSVGMRQWEVHISPGTVRALSEQEFAEAAAQAAGELINDQFTKIAALSNKYYGHEGV</sequence>
<dbReference type="EMBL" id="PVZG01000007">
    <property type="protein sequence ID" value="PRY28971.1"/>
    <property type="molecule type" value="Genomic_DNA"/>
</dbReference>
<proteinExistence type="predicted"/>